<dbReference type="InterPro" id="IPR011109">
    <property type="entry name" value="DNA_bind_recombinase_dom"/>
</dbReference>
<reference evidence="3" key="1">
    <citation type="submission" date="2020-12" db="EMBL/GenBank/DDBJ databases">
        <title>Clostridium thailandense sp. nov., a novel acetogenic bacterium isolated from peat land soil in Thailand.</title>
        <authorList>
            <person name="Chaikitkaew S."/>
            <person name="Birkeland N.K."/>
        </authorList>
    </citation>
    <scope>NUCLEOTIDE SEQUENCE</scope>
    <source>
        <strain evidence="3">PL3</strain>
    </source>
</reference>
<dbReference type="PANTHER" id="PTHR30461">
    <property type="entry name" value="DNA-INVERTASE FROM LAMBDOID PROPHAGE"/>
    <property type="match status" value="1"/>
</dbReference>
<dbReference type="PANTHER" id="PTHR30461:SF23">
    <property type="entry name" value="DNA RECOMBINASE-RELATED"/>
    <property type="match status" value="1"/>
</dbReference>
<dbReference type="InterPro" id="IPR025378">
    <property type="entry name" value="DUF4368"/>
</dbReference>
<dbReference type="AlphaFoldDB" id="A0A949TT90"/>
<dbReference type="SMART" id="SM00857">
    <property type="entry name" value="Resolvase"/>
    <property type="match status" value="1"/>
</dbReference>
<dbReference type="InterPro" id="IPR006119">
    <property type="entry name" value="Resolv_N"/>
</dbReference>
<dbReference type="RefSeq" id="WP_218323138.1">
    <property type="nucleotide sequence ID" value="NZ_JAEEGC010000154.1"/>
</dbReference>
<evidence type="ECO:0000313" key="3">
    <source>
        <dbReference type="EMBL" id="MBV7276092.1"/>
    </source>
</evidence>
<dbReference type="Pfam" id="PF13408">
    <property type="entry name" value="Zn_ribbon_recom"/>
    <property type="match status" value="1"/>
</dbReference>
<protein>
    <submittedName>
        <fullName evidence="3">Recombinase family protein</fullName>
    </submittedName>
</protein>
<feature type="domain" description="Resolvase/invertase-type recombinase catalytic" evidence="1">
    <location>
        <begin position="24"/>
        <end position="181"/>
    </location>
</feature>
<dbReference type="EMBL" id="JAEEGC010000154">
    <property type="protein sequence ID" value="MBV7276092.1"/>
    <property type="molecule type" value="Genomic_DNA"/>
</dbReference>
<evidence type="ECO:0000313" key="4">
    <source>
        <dbReference type="Proteomes" id="UP000694308"/>
    </source>
</evidence>
<feature type="domain" description="Recombinase" evidence="2">
    <location>
        <begin position="189"/>
        <end position="332"/>
    </location>
</feature>
<name>A0A949TT90_9CLOT</name>
<proteinExistence type="predicted"/>
<dbReference type="PROSITE" id="PS51736">
    <property type="entry name" value="RECOMBINASES_3"/>
    <property type="match status" value="1"/>
</dbReference>
<accession>A0A949TT90</accession>
<dbReference type="Pfam" id="PF00239">
    <property type="entry name" value="Resolvase"/>
    <property type="match status" value="1"/>
</dbReference>
<evidence type="ECO:0000259" key="2">
    <source>
        <dbReference type="PROSITE" id="PS51737"/>
    </source>
</evidence>
<dbReference type="PROSITE" id="PS51737">
    <property type="entry name" value="RECOMBINASE_DNA_BIND"/>
    <property type="match status" value="1"/>
</dbReference>
<sequence length="560" mass="65189">MARTKNRETNRTVSQLSYNLTRWNLAKYIRLSKEDLNRGKDESNSVINQRNLLDDYYQQHIDEFESVQEPYIDDGFTGTDTNREDFQRLITDIYTRKVNCVIVKDLSRLSRNYYEAGELIESLFVKMNVRFISLAEGIDSYKNPDSVSSILVPITNVMNDQYCYQTSKKIRQVFDYKKRNGEFIGSYAPYGYIKSPDDKHALLVDYEAAEVVKQIFSMYLSGMTVRDIVNHLNDHGVMCPSVYKQSQGLKYKCPNGQTQPMWSTITISNMLKNPVYVGDMAQGRNRVKSYKIHKIEAVPEKDWIVVQNTHEPIIDREAFEKVKQLLKRDTRTSPKQKQLYLFSGFLRCGDCGRAMSRIASKELYVYYQCGTYKSLSKKACTMHSIKSTRLEAAVLYAIRQQVHLAVSYSAIVSKINLAPLKKSQSIRLNELITAKEKELAKIMRYKQALYQDWKDGHITHNDYRHMSEDYEQQNEAIGTVITNLKKERDELENGIDTENPFLATFRKYENIDKLTREILIELVDHIKVYEGGDISIRFKFADELRRIIQYIEVNSHLQVG</sequence>
<dbReference type="GO" id="GO:0003677">
    <property type="term" value="F:DNA binding"/>
    <property type="evidence" value="ECO:0007669"/>
    <property type="project" value="InterPro"/>
</dbReference>
<organism evidence="3 4">
    <name type="scientific">Clostridium thailandense</name>
    <dbReference type="NCBI Taxonomy" id="2794346"/>
    <lineage>
        <taxon>Bacteria</taxon>
        <taxon>Bacillati</taxon>
        <taxon>Bacillota</taxon>
        <taxon>Clostridia</taxon>
        <taxon>Eubacteriales</taxon>
        <taxon>Clostridiaceae</taxon>
        <taxon>Clostridium</taxon>
    </lineage>
</organism>
<dbReference type="GO" id="GO:0000150">
    <property type="term" value="F:DNA strand exchange activity"/>
    <property type="evidence" value="ECO:0007669"/>
    <property type="project" value="InterPro"/>
</dbReference>
<comment type="caution">
    <text evidence="3">The sequence shown here is derived from an EMBL/GenBank/DDBJ whole genome shotgun (WGS) entry which is preliminary data.</text>
</comment>
<dbReference type="Proteomes" id="UP000694308">
    <property type="component" value="Unassembled WGS sequence"/>
</dbReference>
<gene>
    <name evidence="3" type="ORF">I6U48_24705</name>
</gene>
<dbReference type="InterPro" id="IPR025827">
    <property type="entry name" value="Zn_ribbon_recom_dom"/>
</dbReference>
<evidence type="ECO:0000259" key="1">
    <source>
        <dbReference type="PROSITE" id="PS51736"/>
    </source>
</evidence>
<dbReference type="Pfam" id="PF07508">
    <property type="entry name" value="Recombinase"/>
    <property type="match status" value="1"/>
</dbReference>
<keyword evidence="4" id="KW-1185">Reference proteome</keyword>
<dbReference type="InterPro" id="IPR050639">
    <property type="entry name" value="SSR_resolvase"/>
</dbReference>
<dbReference type="Pfam" id="PF14287">
    <property type="entry name" value="DUF4368"/>
    <property type="match status" value="1"/>
</dbReference>